<dbReference type="InterPro" id="IPR033650">
    <property type="entry name" value="Ribosomal_mL46_NUDIX"/>
</dbReference>
<dbReference type="HOGENOM" id="CLU_040204_0_0_1"/>
<proteinExistence type="inferred from homology"/>
<feature type="domain" description="Large ribosomal subunit protein mL46 N-terminal" evidence="8">
    <location>
        <begin position="21"/>
        <end position="140"/>
    </location>
</feature>
<dbReference type="OrthoDB" id="414075at2759"/>
<evidence type="ECO:0000256" key="1">
    <source>
        <dbReference type="ARBA" id="ARBA00004173"/>
    </source>
</evidence>
<evidence type="ECO:0000256" key="2">
    <source>
        <dbReference type="ARBA" id="ARBA00009070"/>
    </source>
</evidence>
<gene>
    <name evidence="9" type="primary">TBLA0A05700</name>
    <name evidence="9" type="ORF">TBLA_0A05700</name>
</gene>
<comment type="subcellular location">
    <subcellularLocation>
        <location evidence="1">Mitochondrion</location>
    </subcellularLocation>
</comment>
<dbReference type="RefSeq" id="XP_004177882.1">
    <property type="nucleotide sequence ID" value="XM_004177834.1"/>
</dbReference>
<evidence type="ECO:0000313" key="9">
    <source>
        <dbReference type="EMBL" id="CCH58363.1"/>
    </source>
</evidence>
<dbReference type="InterPro" id="IPR040008">
    <property type="entry name" value="Ribosomal_mL46"/>
</dbReference>
<sequence length="269" mass="31274">MIRSGIRTMASVASKENTKVINSGLILSRIPIVTPDLTEFEKKYYNYQSELEKRLMWTFPYYFYFRKGTLAERRFLKAQKYPVSKQPGVWYPKGIPDIRQNRERRSKQDVILPKEQEDINESLEKISRPVVPNPRTTKADETGDLTSLERKLSRTLYLLLKNKTGEWEFPTFQLKEDDALLHLNAETGLRTLGGKNINTWTVSKTPVAAYENNNGSDITFFIKSHILGGKFDLQENDTYSNFAWLTKDEVKNHIKTDYFNKVDCLLSKV</sequence>
<keyword evidence="6" id="KW-0687">Ribonucleoprotein</keyword>
<reference evidence="9 10" key="1">
    <citation type="journal article" date="2011" name="Proc. Natl. Acad. Sci. U.S.A.">
        <title>Evolutionary erosion of yeast sex chromosomes by mating-type switching accidents.</title>
        <authorList>
            <person name="Gordon J.L."/>
            <person name="Armisen D."/>
            <person name="Proux-Wera E."/>
            <person name="Oheigeartaigh S.S."/>
            <person name="Byrne K.P."/>
            <person name="Wolfe K.H."/>
        </authorList>
    </citation>
    <scope>NUCLEOTIDE SEQUENCE [LARGE SCALE GENOMIC DNA]</scope>
    <source>
        <strain evidence="10">ATCC 34711 / CBS 6284 / DSM 70876 / NBRC 10599 / NRRL Y-10934 / UCD 77-7</strain>
    </source>
</reference>
<dbReference type="PANTHER" id="PTHR13124:SF12">
    <property type="entry name" value="LARGE RIBOSOMAL SUBUNIT PROTEIN ML46"/>
    <property type="match status" value="1"/>
</dbReference>
<evidence type="ECO:0000256" key="4">
    <source>
        <dbReference type="ARBA" id="ARBA00022980"/>
    </source>
</evidence>
<dbReference type="CDD" id="cd04661">
    <property type="entry name" value="NUDIX_MRP_L46"/>
    <property type="match status" value="1"/>
</dbReference>
<dbReference type="GO" id="GO:0003735">
    <property type="term" value="F:structural constituent of ribosome"/>
    <property type="evidence" value="ECO:0007669"/>
    <property type="project" value="EnsemblFungi"/>
</dbReference>
<keyword evidence="10" id="KW-1185">Reference proteome</keyword>
<dbReference type="InParanoid" id="I2GW61"/>
<keyword evidence="3" id="KW-0809">Transit peptide</keyword>
<keyword evidence="4" id="KW-0689">Ribosomal protein</keyword>
<keyword evidence="5" id="KW-0496">Mitochondrion</keyword>
<evidence type="ECO:0000256" key="6">
    <source>
        <dbReference type="ARBA" id="ARBA00023274"/>
    </source>
</evidence>
<dbReference type="KEGG" id="tbl:TBLA_0A05700"/>
<protein>
    <recommendedName>
        <fullName evidence="7">Large ribosomal subunit protein mL46</fullName>
    </recommendedName>
</protein>
<evidence type="ECO:0000259" key="8">
    <source>
        <dbReference type="Pfam" id="PF11788"/>
    </source>
</evidence>
<evidence type="ECO:0000256" key="3">
    <source>
        <dbReference type="ARBA" id="ARBA00022946"/>
    </source>
</evidence>
<dbReference type="PANTHER" id="PTHR13124">
    <property type="entry name" value="39S RIBOSOMAL PROTEIN L46, MITOCHONDRIAL PRECURSOR-RELATED"/>
    <property type="match status" value="1"/>
</dbReference>
<accession>I2GW61</accession>
<name>I2GW61_HENB6</name>
<evidence type="ECO:0000256" key="7">
    <source>
        <dbReference type="ARBA" id="ARBA00035190"/>
    </source>
</evidence>
<evidence type="ECO:0000313" key="10">
    <source>
        <dbReference type="Proteomes" id="UP000002866"/>
    </source>
</evidence>
<dbReference type="EMBL" id="HE806316">
    <property type="protein sequence ID" value="CCH58363.1"/>
    <property type="molecule type" value="Genomic_DNA"/>
</dbReference>
<dbReference type="FunCoup" id="I2GW61">
    <property type="interactions" value="506"/>
</dbReference>
<dbReference type="eggNOG" id="KOG4548">
    <property type="taxonomic scope" value="Eukaryota"/>
</dbReference>
<dbReference type="AlphaFoldDB" id="I2GW61"/>
<dbReference type="GO" id="GO:0005762">
    <property type="term" value="C:mitochondrial large ribosomal subunit"/>
    <property type="evidence" value="ECO:0007669"/>
    <property type="project" value="EnsemblFungi"/>
</dbReference>
<evidence type="ECO:0000256" key="5">
    <source>
        <dbReference type="ARBA" id="ARBA00023128"/>
    </source>
</evidence>
<dbReference type="Gene3D" id="3.90.79.10">
    <property type="entry name" value="Nucleoside Triphosphate Pyrophosphohydrolase"/>
    <property type="match status" value="1"/>
</dbReference>
<dbReference type="STRING" id="1071380.I2GW61"/>
<dbReference type="OMA" id="HPFENAF"/>
<dbReference type="GeneID" id="14493392"/>
<dbReference type="Pfam" id="PF11788">
    <property type="entry name" value="MRP-L46"/>
    <property type="match status" value="1"/>
</dbReference>
<comment type="similarity">
    <text evidence="2">Belongs to the mitochondrion-specific ribosomal protein mL46 family.</text>
</comment>
<organism evidence="9 10">
    <name type="scientific">Henningerozyma blattae (strain ATCC 34711 / CBS 6284 / DSM 70876 / NBRC 10599 / NRRL Y-10934 / UCD 77-7)</name>
    <name type="common">Yeast</name>
    <name type="synonym">Tetrapisispora blattae</name>
    <dbReference type="NCBI Taxonomy" id="1071380"/>
    <lineage>
        <taxon>Eukaryota</taxon>
        <taxon>Fungi</taxon>
        <taxon>Dikarya</taxon>
        <taxon>Ascomycota</taxon>
        <taxon>Saccharomycotina</taxon>
        <taxon>Saccharomycetes</taxon>
        <taxon>Saccharomycetales</taxon>
        <taxon>Saccharomycetaceae</taxon>
        <taxon>Henningerozyma</taxon>
    </lineage>
</organism>
<dbReference type="InterPro" id="IPR021757">
    <property type="entry name" value="Ribosomal_mL46_N"/>
</dbReference>
<dbReference type="Proteomes" id="UP000002866">
    <property type="component" value="Chromosome 1"/>
</dbReference>